<dbReference type="InterPro" id="IPR023798">
    <property type="entry name" value="Ribosomal_uS7_dom"/>
</dbReference>
<evidence type="ECO:0000256" key="8">
    <source>
        <dbReference type="RuleBase" id="RU003619"/>
    </source>
</evidence>
<name>A0A023HHN1_AUXPR</name>
<geneLocation type="chloroplast" evidence="10"/>
<dbReference type="KEGG" id="apro:CP73_p016"/>
<evidence type="ECO:0000313" key="11">
    <source>
        <dbReference type="EMBL" id="AGN72474.1"/>
    </source>
</evidence>
<sequence length="156" mass="17816">MSRRRTAKKRTVMPDPLYKSSLLELLVRQVMRNGKKLLAYRIMYESMNKIAEITKKDPLVILEQAIRNTTPLIEVKARRVGGSTYQVPIEVLPERGTTLAIRWILTACRNNHGKPMSVILTNELIDASNKAGNAVKKKDEIHRMAEANKAFAKQRF</sequence>
<evidence type="ECO:0000256" key="5">
    <source>
        <dbReference type="ARBA" id="ARBA00023274"/>
    </source>
</evidence>
<reference evidence="11" key="2">
    <citation type="submission" date="2013-03" db="EMBL/GenBank/DDBJ databases">
        <title>Organelle genomes of microalga Chlorella protothecoides reveal evolution from autotroph to heterotroph.</title>
        <authorList>
            <person name="Yan D."/>
            <person name="Wang Y."/>
            <person name="Shen Y."/>
            <person name="Gong J."/>
            <person name="Gao C."/>
            <person name="Jiang H."/>
            <person name="Dai J."/>
            <person name="Wu Q."/>
        </authorList>
    </citation>
    <scope>NUCLEOTIDE SEQUENCE</scope>
</reference>
<dbReference type="PROSITE" id="PS00052">
    <property type="entry name" value="RIBOSOMAL_S7"/>
    <property type="match status" value="1"/>
</dbReference>
<dbReference type="PIRSF" id="PIRSF002122">
    <property type="entry name" value="RPS7p_RPS7a_RPS5e_RPS7o"/>
    <property type="match status" value="1"/>
</dbReference>
<gene>
    <name evidence="7 10" type="primary">rps7</name>
    <name evidence="12" type="synonym">rps5</name>
    <name evidence="12" type="ORF">BW920_0063</name>
    <name evidence="11" type="ORF">ChprCp029</name>
</gene>
<evidence type="ECO:0000259" key="9">
    <source>
        <dbReference type="Pfam" id="PF00177"/>
    </source>
</evidence>
<organism evidence="10">
    <name type="scientific">Auxenochlorella protothecoides</name>
    <name type="common">Green microalga</name>
    <name type="synonym">Chlorella protothecoides</name>
    <dbReference type="NCBI Taxonomy" id="3075"/>
    <lineage>
        <taxon>Eukaryota</taxon>
        <taxon>Viridiplantae</taxon>
        <taxon>Chlorophyta</taxon>
        <taxon>core chlorophytes</taxon>
        <taxon>Trebouxiophyceae</taxon>
        <taxon>Chlorellales</taxon>
        <taxon>Chlorellaceae</taxon>
        <taxon>Auxenochlorella</taxon>
    </lineage>
</organism>
<proteinExistence type="inferred from homology"/>
<dbReference type="RefSeq" id="YP_009019374.1">
    <property type="nucleotide sequence ID" value="NC_023775.1"/>
</dbReference>
<evidence type="ECO:0000313" key="10">
    <source>
        <dbReference type="EMBL" id="AGL10919.1"/>
    </source>
</evidence>
<reference evidence="10" key="1">
    <citation type="submission" date="2013-02" db="EMBL/GenBank/DDBJ databases">
        <title>Chloroplast Sequencing of Green Alga Chlorella protothecoides and Comparative Analyses with C. variabilis and C. vulgaris.</title>
        <authorList>
            <person name="Park S.-H."/>
            <person name="Starkenburg S."/>
            <person name="Kyndt J."/>
            <person name="Angelova A."/>
            <person name="Chertkov O."/>
            <person name="Shen X."/>
            <person name="Brown J.K."/>
        </authorList>
    </citation>
    <scope>NUCLEOTIDE SEQUENCE</scope>
</reference>
<evidence type="ECO:0000256" key="6">
    <source>
        <dbReference type="ARBA" id="ARBA00035151"/>
    </source>
</evidence>
<dbReference type="PANTHER" id="PTHR11205">
    <property type="entry name" value="RIBOSOMAL PROTEIN S7"/>
    <property type="match status" value="1"/>
</dbReference>
<evidence type="ECO:0000313" key="12">
    <source>
        <dbReference type="EMBL" id="ARU77471.1"/>
    </source>
</evidence>
<dbReference type="SUPFAM" id="SSF47973">
    <property type="entry name" value="Ribosomal protein S7"/>
    <property type="match status" value="1"/>
</dbReference>
<keyword evidence="5 7" id="KW-0687">Ribonucleoprotein</keyword>
<keyword evidence="4 7" id="KW-0689">Ribosomal protein</keyword>
<comment type="subunit">
    <text evidence="7">Part of the 30S ribosomal subunit.</text>
</comment>
<dbReference type="GO" id="GO:0006412">
    <property type="term" value="P:translation"/>
    <property type="evidence" value="ECO:0007669"/>
    <property type="project" value="UniProtKB-UniRule"/>
</dbReference>
<dbReference type="EMBL" id="KC631634">
    <property type="protein sequence ID" value="AGL10919.1"/>
    <property type="molecule type" value="Genomic_DNA"/>
</dbReference>
<accession>A0A023HHN1</accession>
<dbReference type="Pfam" id="PF00177">
    <property type="entry name" value="Ribosomal_S7"/>
    <property type="match status" value="1"/>
</dbReference>
<protein>
    <recommendedName>
        <fullName evidence="6 7">Small ribosomal subunit protein uS7c</fullName>
    </recommendedName>
</protein>
<dbReference type="AlphaFoldDB" id="A0A023HHN1"/>
<dbReference type="HAMAP" id="MF_00480_B">
    <property type="entry name" value="Ribosomal_uS7_B"/>
    <property type="match status" value="1"/>
</dbReference>
<evidence type="ECO:0000256" key="7">
    <source>
        <dbReference type="HAMAP-Rule" id="MF_00480"/>
    </source>
</evidence>
<keyword evidence="2 7" id="KW-0699">rRNA-binding</keyword>
<reference evidence="12" key="3">
    <citation type="submission" date="2017-02" db="EMBL/GenBank/DDBJ databases">
        <title>Whole genome sequencing of photosynthetic microalga Auxenochlorella protothecoides UTEX 2341.</title>
        <authorList>
            <person name="Patelou M."/>
            <person name="Skliros D."/>
            <person name="Kalliampakou K.I."/>
            <person name="Ioannidis N.E."/>
            <person name="Papazi A."/>
            <person name="Katharios P."/>
            <person name="Kotzabasis K."/>
            <person name="Flemetakis E."/>
        </authorList>
    </citation>
    <scope>NUCLEOTIDE SEQUENCE</scope>
    <source>
        <strain evidence="12">UTEX 2341</strain>
    </source>
</reference>
<dbReference type="InterPro" id="IPR036823">
    <property type="entry name" value="Ribosomal_uS7_dom_sf"/>
</dbReference>
<dbReference type="InterPro" id="IPR020606">
    <property type="entry name" value="Ribosomal_uS7_CS"/>
</dbReference>
<dbReference type="EMBL" id="KC843975">
    <property type="protein sequence ID" value="AGN72474.1"/>
    <property type="molecule type" value="Genomic_DNA"/>
</dbReference>
<evidence type="ECO:0000256" key="4">
    <source>
        <dbReference type="ARBA" id="ARBA00022980"/>
    </source>
</evidence>
<dbReference type="GO" id="GO:0003735">
    <property type="term" value="F:structural constituent of ribosome"/>
    <property type="evidence" value="ECO:0007669"/>
    <property type="project" value="InterPro"/>
</dbReference>
<keyword evidence="10" id="KW-0150">Chloroplast</keyword>
<dbReference type="InterPro" id="IPR005717">
    <property type="entry name" value="Ribosomal_uS7_bac/org-type"/>
</dbReference>
<comment type="subcellular location">
    <subcellularLocation>
        <location evidence="7">Plastid</location>
        <location evidence="7">Chloroplast</location>
    </subcellularLocation>
</comment>
<evidence type="ECO:0000256" key="1">
    <source>
        <dbReference type="ARBA" id="ARBA00007151"/>
    </source>
</evidence>
<evidence type="ECO:0000256" key="3">
    <source>
        <dbReference type="ARBA" id="ARBA00022884"/>
    </source>
</evidence>
<dbReference type="NCBIfam" id="TIGR01029">
    <property type="entry name" value="rpsG_bact"/>
    <property type="match status" value="1"/>
</dbReference>
<dbReference type="Gene3D" id="1.10.455.10">
    <property type="entry name" value="Ribosomal protein S7 domain"/>
    <property type="match status" value="1"/>
</dbReference>
<comment type="similarity">
    <text evidence="1 7 8">Belongs to the universal ribosomal protein uS7 family.</text>
</comment>
<dbReference type="InterPro" id="IPR000235">
    <property type="entry name" value="Ribosomal_uS7"/>
</dbReference>
<comment type="function">
    <text evidence="7">One of the primary rRNA binding proteins, it binds directly to 16S rRNA where it nucleates assembly of the head domain of the 30S subunit.</text>
</comment>
<dbReference type="CDD" id="cd14871">
    <property type="entry name" value="uS7_Chloroplast"/>
    <property type="match status" value="1"/>
</dbReference>
<dbReference type="EMBL" id="KY613608">
    <property type="protein sequence ID" value="ARU77471.1"/>
    <property type="molecule type" value="Genomic_DNA"/>
</dbReference>
<dbReference type="GO" id="GO:0015935">
    <property type="term" value="C:small ribosomal subunit"/>
    <property type="evidence" value="ECO:0007669"/>
    <property type="project" value="InterPro"/>
</dbReference>
<keyword evidence="3 7" id="KW-0694">RNA-binding</keyword>
<keyword evidence="10" id="KW-0934">Plastid</keyword>
<dbReference type="FunFam" id="1.10.455.10:FF:000001">
    <property type="entry name" value="30S ribosomal protein S7"/>
    <property type="match status" value="1"/>
</dbReference>
<dbReference type="GeneID" id="18667197"/>
<dbReference type="GO" id="GO:0019843">
    <property type="term" value="F:rRNA binding"/>
    <property type="evidence" value="ECO:0007669"/>
    <property type="project" value="UniProtKB-UniRule"/>
</dbReference>
<evidence type="ECO:0000256" key="2">
    <source>
        <dbReference type="ARBA" id="ARBA00022730"/>
    </source>
</evidence>
<feature type="domain" description="Small ribosomal subunit protein uS7" evidence="9">
    <location>
        <begin position="2"/>
        <end position="149"/>
    </location>
</feature>
<dbReference type="GO" id="GO:0009507">
    <property type="term" value="C:chloroplast"/>
    <property type="evidence" value="ECO:0007669"/>
    <property type="project" value="UniProtKB-SubCell"/>
</dbReference>